<comment type="caution">
    <text evidence="12">The sequence shown here is derived from an EMBL/GenBank/DDBJ whole genome shotgun (WGS) entry which is preliminary data.</text>
</comment>
<reference evidence="12 13" key="1">
    <citation type="submission" date="2024-09" db="EMBL/GenBank/DDBJ databases">
        <title>Genome sequencing and assembly of Phytophthora oleae, isolate VK10A, causative agent of rot of olive drupes.</title>
        <authorList>
            <person name="Conti Taguali S."/>
            <person name="Riolo M."/>
            <person name="La Spada F."/>
            <person name="Cacciola S.O."/>
            <person name="Dionisio G."/>
        </authorList>
    </citation>
    <scope>NUCLEOTIDE SEQUENCE [LARGE SCALE GENOMIC DNA]</scope>
    <source>
        <strain evidence="12 13">VK10A</strain>
    </source>
</reference>
<name>A0ABD3FWA1_9STRA</name>
<dbReference type="FunFam" id="3.40.50.300:FF:000904">
    <property type="entry name" value="ABC transporter A family member 1"/>
    <property type="match status" value="1"/>
</dbReference>
<evidence type="ECO:0000313" key="13">
    <source>
        <dbReference type="Proteomes" id="UP001632037"/>
    </source>
</evidence>
<dbReference type="Pfam" id="PF23321">
    <property type="entry name" value="R1_ABCA1"/>
    <property type="match status" value="1"/>
</dbReference>
<proteinExistence type="inferred from homology"/>
<dbReference type="InterPro" id="IPR056264">
    <property type="entry name" value="R2_ABCA1-4-like"/>
</dbReference>
<keyword evidence="13" id="KW-1185">Reference proteome</keyword>
<evidence type="ECO:0000256" key="5">
    <source>
        <dbReference type="ARBA" id="ARBA00022737"/>
    </source>
</evidence>
<evidence type="ECO:0000313" key="12">
    <source>
        <dbReference type="EMBL" id="KAL3669965.1"/>
    </source>
</evidence>
<dbReference type="GO" id="GO:0016020">
    <property type="term" value="C:membrane"/>
    <property type="evidence" value="ECO:0007669"/>
    <property type="project" value="UniProtKB-SubCell"/>
</dbReference>
<dbReference type="SMART" id="SM00382">
    <property type="entry name" value="AAA"/>
    <property type="match status" value="2"/>
</dbReference>
<feature type="transmembrane region" description="Helical" evidence="10">
    <location>
        <begin position="522"/>
        <end position="550"/>
    </location>
</feature>
<dbReference type="Proteomes" id="UP001632037">
    <property type="component" value="Unassembled WGS sequence"/>
</dbReference>
<keyword evidence="8 10" id="KW-1133">Transmembrane helix</keyword>
<gene>
    <name evidence="12" type="ORF">V7S43_005338</name>
</gene>
<organism evidence="12 13">
    <name type="scientific">Phytophthora oleae</name>
    <dbReference type="NCBI Taxonomy" id="2107226"/>
    <lineage>
        <taxon>Eukaryota</taxon>
        <taxon>Sar</taxon>
        <taxon>Stramenopiles</taxon>
        <taxon>Oomycota</taxon>
        <taxon>Peronosporomycetes</taxon>
        <taxon>Peronosporales</taxon>
        <taxon>Peronosporaceae</taxon>
        <taxon>Phytophthora</taxon>
    </lineage>
</organism>
<dbReference type="InterPro" id="IPR026082">
    <property type="entry name" value="ABCA"/>
</dbReference>
<feature type="domain" description="ABC transporter" evidence="11">
    <location>
        <begin position="743"/>
        <end position="976"/>
    </location>
</feature>
<feature type="transmembrane region" description="Helical" evidence="10">
    <location>
        <begin position="587"/>
        <end position="604"/>
    </location>
</feature>
<dbReference type="InterPro" id="IPR027417">
    <property type="entry name" value="P-loop_NTPase"/>
</dbReference>
<feature type="transmembrane region" description="Helical" evidence="10">
    <location>
        <begin position="480"/>
        <end position="501"/>
    </location>
</feature>
<feature type="transmembrane region" description="Helical" evidence="10">
    <location>
        <begin position="83"/>
        <end position="102"/>
    </location>
</feature>
<dbReference type="InterPro" id="IPR003439">
    <property type="entry name" value="ABC_transporter-like_ATP-bd"/>
</dbReference>
<evidence type="ECO:0000259" key="11">
    <source>
        <dbReference type="PROSITE" id="PS50893"/>
    </source>
</evidence>
<keyword evidence="5" id="KW-0677">Repeat</keyword>
<keyword evidence="7" id="KW-0067">ATP-binding</keyword>
<feature type="transmembrane region" description="Helical" evidence="10">
    <location>
        <begin position="1434"/>
        <end position="1458"/>
    </location>
</feature>
<dbReference type="InterPro" id="IPR017871">
    <property type="entry name" value="ABC_transporter-like_CS"/>
</dbReference>
<evidence type="ECO:0000256" key="8">
    <source>
        <dbReference type="ARBA" id="ARBA00022989"/>
    </source>
</evidence>
<feature type="transmembrane region" description="Helical" evidence="10">
    <location>
        <begin position="556"/>
        <end position="575"/>
    </location>
</feature>
<dbReference type="Pfam" id="PF00005">
    <property type="entry name" value="ABC_tran"/>
    <property type="match status" value="2"/>
</dbReference>
<dbReference type="PROSITE" id="PS00211">
    <property type="entry name" value="ABC_TRANSPORTER_1"/>
    <property type="match status" value="2"/>
</dbReference>
<accession>A0ABD3FWA1</accession>
<evidence type="ECO:0000256" key="10">
    <source>
        <dbReference type="SAM" id="Phobius"/>
    </source>
</evidence>
<comment type="similarity">
    <text evidence="2">Belongs to the ABC transporter superfamily. ABCA family.</text>
</comment>
<dbReference type="Gene3D" id="3.40.50.300">
    <property type="entry name" value="P-loop containing nucleotide triphosphate hydrolases"/>
    <property type="match status" value="2"/>
</dbReference>
<keyword evidence="6" id="KW-0547">Nucleotide-binding</keyword>
<dbReference type="InterPro" id="IPR003593">
    <property type="entry name" value="AAA+_ATPase"/>
</dbReference>
<dbReference type="InterPro" id="IPR013525">
    <property type="entry name" value="ABC2_TM"/>
</dbReference>
<dbReference type="PROSITE" id="PS50893">
    <property type="entry name" value="ABC_TRANSPORTER_2"/>
    <property type="match status" value="2"/>
</dbReference>
<dbReference type="EMBL" id="JBIMZQ010000008">
    <property type="protein sequence ID" value="KAL3669965.1"/>
    <property type="molecule type" value="Genomic_DNA"/>
</dbReference>
<sequence length="2038" mass="225389">MMGTGNRICRMLKRGVSSVILQFVFYNAVREITSKQSATAPLTMDQPLTVNEPASPSPTKRSNLRFVPTLLRKNWLLKRKHPVALFFEVLTPVLFIIVMDLVRTTSKDKTVPSGFTLGATSYNLFNPVGWSLVGPDTTPMFATPETTLSGLMLHLGYLSFDYGRLMKTFTSENRSICKRDLALGGRVSLNTSSPYALPSECEDRVSPFKFAIAPDDDFTRNYFFETMKLWYPTVVVNGSNNGSELVIPSFEDSTVFFDTEEDLKKYVESSDYAKTAAQPRIFGAIVFTTHPTSTSDIGQPSSIEYTLRLNSTYVGDSDTNRYIPQTIGGDGASLWDSVERKLETTDYQQYTTNGFMTLQTLVTRFVNCLPDWDASTKATTGTCQINASTAVSTDDLDLRLLETVVNDPATKFADLLFSSLLGEASPLSSTASDLQLDDSTREALLTPLRQAPQSYLGSLTTPFPINSFASSSFYDAVTDAFPIFFILTYLHPLSKILVGLMSERETRSRELMKILGVKESSIVISWYITYIVILFVSCVLQTLVAIAKLFPNTNALLLFLFFFLFSMSVLGFAFMISSMFSKSRTGVYVGFIMFFIMYGVTGAYSDSSSESSKNIACLLAPVGLVFGVNSLSSAETSQVGISFSTASNRINNFRFSTALWYFSFDTILYTLLGLYFEKVIPKEYGMPEKWYFPLHLSYWRRSKKLTPSAPVNESSTALEVEANTNIEPVSVDLVDQERSGEALSVQGIRKVFPVPGGEKEAVKGLYLNMYSGQITCLLGHNGAGKTTLISILTGVTPPTAGDATFHGLSFREDMDEIRESLGICFQHDVLYPELSVQDHLEFYARIKGYTGEALVDEVTAKIHEVGLVEKRDTISSALSGGMKRKLSVAISLLGDSSLVFLDEPTSGMDPYSRRSTWEILMANRQSRVMVLTTHFMDEADILGDRIAIMAEGELRCCGSALYLKNRFGVGYNLTIVKEENCDDSTVIDFVSRYIPSSRVLSNVGTEIAFQLPLDSSSQFPAMFRKMDENLSKLQVLSYGISVTTMEEVFIKVAEVADEDQQHTLQNRVKHHGVVAQDSIPIVGDKPADGHYHGLNRTGNSLPLGRSRSIFLTQMVAMVQKRFRIARRDKKLFVVGLLLPVAWLIFGLSILKAAGLTNNDPSIALKLSGLESEKGSVLVPSFCTQSSGSWCETALSNDYYSGASIVTLSQDDIRNPPYSSDSPTVFDVVYNDPTINATDSTGYQLKVSEEIFNRAFSDRISDQFGGYLVRADEDSNVFSYNVLINTTLTHGSVVFKALMDQSLYRLMATNHDSSIAASDLSLTVNNHPLPLTAENTALFSAYISFTSVLFIVIAFAYYPASIVVMLVRERSPDHNSKHQQLVSGVGINAFWTANYIWDFTVYLIPAVIALVLVQAYDLSALTGSSSCVTCDGSTFVAVIVLVLAFGLAICPHAYCWSYIFTDPASSQTYMILINFVLGLALMIVSFVMQVIESTESADKALQFIWRLSPLFCLGRGLLNLTIIEITHTGGAEADNELSKDPFALENTGYEIIYLILDAVIYYVIAVGIDYAMTFPRIKSAMSKDPDIPMEHREIDEDVGAEIDRVLTGGADNDTIKLQNLRKVYHKGQKVAVQDLSFGLKQGECFGFLGINGAGKTTTMKMLTGDIVPTSGNATLSGYDILTQQVEVRRQIGYCPQFDALIDLLTVREHLELFAKIKGVLNSDLAFVVHEKMEQLNLTAFEDKLAGSLSGGNKRKLSVAIAMIGSPSILFLDEPSTGMDPVSRRFMWDVISEISTYNKESTVVLTTHSMEECEALCTRVGIMVGGELKCLGSVQHLKNRFGDGLMFDAKLQAPSSEAVKDLVLRHFDSLDTRIDQGDFAETSQRLGNASWAQKIVNTHPTGHAIANFAKRDGYVSANSFVAWWITETQFENVSAFLHESFESIELLERQHDSCWFKIRDQSATNSSSIRLSHVFELVENAKTRLSIREYSVSQTTLEQIFNAFASQQDVNEPVLTTPTNSPSNSRAANPGIVARLLHRK</sequence>
<evidence type="ECO:0000256" key="1">
    <source>
        <dbReference type="ARBA" id="ARBA00004141"/>
    </source>
</evidence>
<comment type="subcellular location">
    <subcellularLocation>
        <location evidence="1">Membrane</location>
        <topology evidence="1">Multi-pass membrane protein</topology>
    </subcellularLocation>
</comment>
<feature type="domain" description="ABC transporter" evidence="11">
    <location>
        <begin position="1614"/>
        <end position="1848"/>
    </location>
</feature>
<feature type="transmembrane region" description="Helical" evidence="10">
    <location>
        <begin position="658"/>
        <end position="676"/>
    </location>
</feature>
<keyword evidence="9 10" id="KW-0472">Membrane</keyword>
<dbReference type="CDD" id="cd03263">
    <property type="entry name" value="ABC_subfamily_A"/>
    <property type="match status" value="2"/>
</dbReference>
<dbReference type="PANTHER" id="PTHR19229:SF36">
    <property type="entry name" value="ATP-BINDING CASSETTE SUB-FAMILY A MEMBER 2"/>
    <property type="match status" value="1"/>
</dbReference>
<keyword evidence="3" id="KW-0813">Transport</keyword>
<dbReference type="SUPFAM" id="SSF52540">
    <property type="entry name" value="P-loop containing nucleoside triphosphate hydrolases"/>
    <property type="match status" value="2"/>
</dbReference>
<dbReference type="GO" id="GO:0005524">
    <property type="term" value="F:ATP binding"/>
    <property type="evidence" value="ECO:0007669"/>
    <property type="project" value="UniProtKB-KW"/>
</dbReference>
<protein>
    <recommendedName>
        <fullName evidence="11">ABC transporter domain-containing protein</fullName>
    </recommendedName>
</protein>
<dbReference type="PANTHER" id="PTHR19229">
    <property type="entry name" value="ATP-BINDING CASSETTE TRANSPORTER SUBFAMILY A ABCA"/>
    <property type="match status" value="1"/>
</dbReference>
<feature type="transmembrane region" description="Helical" evidence="10">
    <location>
        <begin position="1550"/>
        <end position="1571"/>
    </location>
</feature>
<dbReference type="Pfam" id="PF12698">
    <property type="entry name" value="ABC2_membrane_3"/>
    <property type="match status" value="2"/>
</dbReference>
<dbReference type="FunFam" id="3.40.50.300:FF:000298">
    <property type="entry name" value="ATP-binding cassette sub-family A member 12"/>
    <property type="match status" value="1"/>
</dbReference>
<evidence type="ECO:0000256" key="2">
    <source>
        <dbReference type="ARBA" id="ARBA00008869"/>
    </source>
</evidence>
<feature type="transmembrane region" description="Helical" evidence="10">
    <location>
        <begin position="1470"/>
        <end position="1490"/>
    </location>
</feature>
<evidence type="ECO:0000256" key="3">
    <source>
        <dbReference type="ARBA" id="ARBA00022448"/>
    </source>
</evidence>
<evidence type="ECO:0000256" key="9">
    <source>
        <dbReference type="ARBA" id="ARBA00023136"/>
    </source>
</evidence>
<feature type="transmembrane region" description="Helical" evidence="10">
    <location>
        <begin position="1131"/>
        <end position="1150"/>
    </location>
</feature>
<evidence type="ECO:0000256" key="7">
    <source>
        <dbReference type="ARBA" id="ARBA00022840"/>
    </source>
</evidence>
<evidence type="ECO:0000256" key="4">
    <source>
        <dbReference type="ARBA" id="ARBA00022692"/>
    </source>
</evidence>
<feature type="transmembrane region" description="Helical" evidence="10">
    <location>
        <begin position="1338"/>
        <end position="1359"/>
    </location>
</feature>
<keyword evidence="4 10" id="KW-0812">Transmembrane</keyword>
<evidence type="ECO:0000256" key="6">
    <source>
        <dbReference type="ARBA" id="ARBA00022741"/>
    </source>
</evidence>